<name>A0A291M2M6_9RHOB</name>
<evidence type="ECO:0000256" key="4">
    <source>
        <dbReference type="ARBA" id="ARBA00022679"/>
    </source>
</evidence>
<dbReference type="Pfam" id="PF00072">
    <property type="entry name" value="Response_reg"/>
    <property type="match status" value="1"/>
</dbReference>
<evidence type="ECO:0000313" key="11">
    <source>
        <dbReference type="Proteomes" id="UP000219050"/>
    </source>
</evidence>
<dbReference type="SMART" id="SM00388">
    <property type="entry name" value="HisKA"/>
    <property type="match status" value="1"/>
</dbReference>
<dbReference type="Pfam" id="PF02518">
    <property type="entry name" value="HATPase_c"/>
    <property type="match status" value="1"/>
</dbReference>
<proteinExistence type="predicted"/>
<evidence type="ECO:0000256" key="2">
    <source>
        <dbReference type="ARBA" id="ARBA00012438"/>
    </source>
</evidence>
<dbReference type="KEGG" id="cmag:CBW24_14570"/>
<dbReference type="SMART" id="SM00387">
    <property type="entry name" value="HATPase_c"/>
    <property type="match status" value="1"/>
</dbReference>
<keyword evidence="5 10" id="KW-0418">Kinase</keyword>
<dbReference type="PANTHER" id="PTHR43047">
    <property type="entry name" value="TWO-COMPONENT HISTIDINE PROTEIN KINASE"/>
    <property type="match status" value="1"/>
</dbReference>
<dbReference type="CDD" id="cd00082">
    <property type="entry name" value="HisKA"/>
    <property type="match status" value="1"/>
</dbReference>
<dbReference type="InterPro" id="IPR003661">
    <property type="entry name" value="HisK_dim/P_dom"/>
</dbReference>
<comment type="catalytic activity">
    <reaction evidence="1">
        <text>ATP + protein L-histidine = ADP + protein N-phospho-L-histidine.</text>
        <dbReference type="EC" id="2.7.13.3"/>
    </reaction>
</comment>
<protein>
    <recommendedName>
        <fullName evidence="2">histidine kinase</fullName>
        <ecNumber evidence="2">2.7.13.3</ecNumber>
    </recommendedName>
</protein>
<feature type="domain" description="Histidine kinase" evidence="8">
    <location>
        <begin position="380"/>
        <end position="592"/>
    </location>
</feature>
<evidence type="ECO:0000256" key="1">
    <source>
        <dbReference type="ARBA" id="ARBA00000085"/>
    </source>
</evidence>
<dbReference type="CDD" id="cd00156">
    <property type="entry name" value="REC"/>
    <property type="match status" value="1"/>
</dbReference>
<dbReference type="InterPro" id="IPR036097">
    <property type="entry name" value="HisK_dim/P_sf"/>
</dbReference>
<dbReference type="GO" id="GO:0000155">
    <property type="term" value="F:phosphorelay sensor kinase activity"/>
    <property type="evidence" value="ECO:0007669"/>
    <property type="project" value="InterPro"/>
</dbReference>
<dbReference type="SUPFAM" id="SSF52172">
    <property type="entry name" value="CheY-like"/>
    <property type="match status" value="1"/>
</dbReference>
<keyword evidence="4" id="KW-0808">Transferase</keyword>
<evidence type="ECO:0000259" key="9">
    <source>
        <dbReference type="PROSITE" id="PS50110"/>
    </source>
</evidence>
<dbReference type="Gene3D" id="3.40.50.2300">
    <property type="match status" value="1"/>
</dbReference>
<feature type="domain" description="Response regulatory" evidence="9">
    <location>
        <begin position="616"/>
        <end position="732"/>
    </location>
</feature>
<feature type="modified residue" description="4-aspartylphosphate" evidence="6">
    <location>
        <position position="667"/>
    </location>
</feature>
<dbReference type="InterPro" id="IPR036890">
    <property type="entry name" value="HATPase_C_sf"/>
</dbReference>
<dbReference type="InterPro" id="IPR011006">
    <property type="entry name" value="CheY-like_superfamily"/>
</dbReference>
<dbReference type="AlphaFoldDB" id="A0A291M2M6"/>
<dbReference type="PROSITE" id="PS50109">
    <property type="entry name" value="HIS_KIN"/>
    <property type="match status" value="1"/>
</dbReference>
<evidence type="ECO:0000256" key="6">
    <source>
        <dbReference type="PROSITE-ProRule" id="PRU00169"/>
    </source>
</evidence>
<organism evidence="10 11">
    <name type="scientific">Pacificitalea manganoxidans</name>
    <dbReference type="NCBI Taxonomy" id="1411902"/>
    <lineage>
        <taxon>Bacteria</taxon>
        <taxon>Pseudomonadati</taxon>
        <taxon>Pseudomonadota</taxon>
        <taxon>Alphaproteobacteria</taxon>
        <taxon>Rhodobacterales</taxon>
        <taxon>Paracoccaceae</taxon>
        <taxon>Pacificitalea</taxon>
    </lineage>
</organism>
<evidence type="ECO:0000256" key="3">
    <source>
        <dbReference type="ARBA" id="ARBA00022553"/>
    </source>
</evidence>
<dbReference type="EMBL" id="CP021404">
    <property type="protein sequence ID" value="ATI43107.1"/>
    <property type="molecule type" value="Genomic_DNA"/>
</dbReference>
<dbReference type="FunFam" id="3.30.565.10:FF:000049">
    <property type="entry name" value="Two-component sensor histidine kinase"/>
    <property type="match status" value="1"/>
</dbReference>
<dbReference type="RefSeq" id="WP_097373994.1">
    <property type="nucleotide sequence ID" value="NZ_CP021404.1"/>
</dbReference>
<dbReference type="Gene3D" id="3.30.565.10">
    <property type="entry name" value="Histidine kinase-like ATPase, C-terminal domain"/>
    <property type="match status" value="1"/>
</dbReference>
<dbReference type="InterPro" id="IPR005467">
    <property type="entry name" value="His_kinase_dom"/>
</dbReference>
<gene>
    <name evidence="10" type="ORF">CBW24_14570</name>
</gene>
<dbReference type="InterPro" id="IPR003594">
    <property type="entry name" value="HATPase_dom"/>
</dbReference>
<dbReference type="Gene3D" id="1.10.287.130">
    <property type="match status" value="1"/>
</dbReference>
<evidence type="ECO:0000313" key="10">
    <source>
        <dbReference type="EMBL" id="ATI43107.1"/>
    </source>
</evidence>
<dbReference type="InterPro" id="IPR004358">
    <property type="entry name" value="Sig_transdc_His_kin-like_C"/>
</dbReference>
<dbReference type="Pfam" id="PF12860">
    <property type="entry name" value="PAS_7"/>
    <property type="match status" value="2"/>
</dbReference>
<evidence type="ECO:0000259" key="8">
    <source>
        <dbReference type="PROSITE" id="PS50109"/>
    </source>
</evidence>
<evidence type="ECO:0000256" key="5">
    <source>
        <dbReference type="ARBA" id="ARBA00022777"/>
    </source>
</evidence>
<keyword evidence="7" id="KW-0175">Coiled coil</keyword>
<dbReference type="PANTHER" id="PTHR43047:SF9">
    <property type="entry name" value="HISTIDINE KINASE"/>
    <property type="match status" value="1"/>
</dbReference>
<feature type="coiled-coil region" evidence="7">
    <location>
        <begin position="67"/>
        <end position="94"/>
    </location>
</feature>
<accession>A0A291M2M6</accession>
<dbReference type="InterPro" id="IPR001789">
    <property type="entry name" value="Sig_transdc_resp-reg_receiver"/>
</dbReference>
<dbReference type="GO" id="GO:0005886">
    <property type="term" value="C:plasma membrane"/>
    <property type="evidence" value="ECO:0007669"/>
    <property type="project" value="TreeGrafter"/>
</dbReference>
<dbReference type="EC" id="2.7.13.3" evidence="2"/>
<reference evidence="10 11" key="1">
    <citation type="submission" date="2017-05" db="EMBL/GenBank/DDBJ databases">
        <title>Comparative genomic and metabolic analysis of manganese-oxidizing mechanisms in Celeribater manganoxidans DY25T: its adaption to the environment of polymetallic nodule.</title>
        <authorList>
            <person name="Wang X."/>
        </authorList>
    </citation>
    <scope>NUCLEOTIDE SEQUENCE [LARGE SCALE GENOMIC DNA]</scope>
    <source>
        <strain evidence="10 11">DY25</strain>
    </source>
</reference>
<dbReference type="SUPFAM" id="SSF55874">
    <property type="entry name" value="ATPase domain of HSP90 chaperone/DNA topoisomerase II/histidine kinase"/>
    <property type="match status" value="1"/>
</dbReference>
<dbReference type="Pfam" id="PF00512">
    <property type="entry name" value="HisKA"/>
    <property type="match status" value="1"/>
</dbReference>
<dbReference type="GO" id="GO:0009927">
    <property type="term" value="F:histidine phosphotransfer kinase activity"/>
    <property type="evidence" value="ECO:0007669"/>
    <property type="project" value="TreeGrafter"/>
</dbReference>
<dbReference type="OrthoDB" id="9764438at2"/>
<dbReference type="SMART" id="SM00448">
    <property type="entry name" value="REC"/>
    <property type="match status" value="1"/>
</dbReference>
<dbReference type="PRINTS" id="PR00344">
    <property type="entry name" value="BCTRLSENSOR"/>
</dbReference>
<sequence>MNDLIDPTDSLERQNEKLLRIASALMHRVEQDTDRSGAAYAQFERAALLEDQVRQRTLDLEHTLALLHDSNAELAIANRETERARRDLADAIEAVNEGFALFSPEGLLVMSNSRFCQPMADVVPALQPGLSFEDYIRRVSRSRFLALPEGETPESWAERRIQRHAENHVMLNVRLIWDRWLQVSEHRTGNGGTVVLQTDVTDIMRLEREERSKLLDRQAQMIRATLDHMNQGVCIFDSQSRLVGWNQKVGPLLAVPITRFRLGASFDLLMDRLGTEKGFEADMSTEALRDWAHRPAGRPPLSFEIRQGSHTTLAAFAQEMPDRGFVISFTDVSAERAAARALHEANDLLEQRVLERTLELEDALAAAERANASKSRFVAAASHDLLQPLSAAKLYVSSLAEGDRPAADLAVLAKAESALVSVEQILDALLDISKLESGRAAFDIAAVRLMDILTPLQHELQPLAAQKGLDLRIVPSAAVVESDASFLRRILQNLIGNAIRYTETGRVLVGARRANGGLRIEVWDTGPGIAEADQDMIFQEFHRLGNRASASEGMGLGLAIVERACARLGHPLGMWSEPGTGTGFFVSLPLSTATGREPHQVPGRSGPRLLQDAGLIVLLVENDLDLRRALSLLMEKWGVSVLDVEDPRTALSLLEEIEITPDALLLDYQLGEGGNGLDLLDAIRARYGALPARVISADRSPALQQGCATRGVELLQKPLNTAALERFLIEAAAQVRG</sequence>
<keyword evidence="3 6" id="KW-0597">Phosphoprotein</keyword>
<keyword evidence="11" id="KW-1185">Reference proteome</keyword>
<dbReference type="SUPFAM" id="SSF47384">
    <property type="entry name" value="Homodimeric domain of signal transducing histidine kinase"/>
    <property type="match status" value="1"/>
</dbReference>
<dbReference type="PROSITE" id="PS50110">
    <property type="entry name" value="RESPONSE_REGULATORY"/>
    <property type="match status" value="1"/>
</dbReference>
<dbReference type="Gene3D" id="3.30.450.20">
    <property type="entry name" value="PAS domain"/>
    <property type="match status" value="2"/>
</dbReference>
<evidence type="ECO:0000256" key="7">
    <source>
        <dbReference type="SAM" id="Coils"/>
    </source>
</evidence>
<dbReference type="CDD" id="cd00075">
    <property type="entry name" value="HATPase"/>
    <property type="match status" value="1"/>
</dbReference>
<dbReference type="Proteomes" id="UP000219050">
    <property type="component" value="Chromosome"/>
</dbReference>